<feature type="coiled-coil region" evidence="3">
    <location>
        <begin position="445"/>
        <end position="472"/>
    </location>
</feature>
<dbReference type="Pfam" id="PF00239">
    <property type="entry name" value="Resolvase"/>
    <property type="match status" value="1"/>
</dbReference>
<dbReference type="InterPro" id="IPR050639">
    <property type="entry name" value="SSR_resolvase"/>
</dbReference>
<feature type="domain" description="Resolvase/invertase-type recombinase catalytic" evidence="4">
    <location>
        <begin position="21"/>
        <end position="166"/>
    </location>
</feature>
<evidence type="ECO:0000256" key="2">
    <source>
        <dbReference type="ARBA" id="ARBA00023172"/>
    </source>
</evidence>
<keyword evidence="6" id="KW-1185">Reference proteome</keyword>
<evidence type="ECO:0000256" key="1">
    <source>
        <dbReference type="ARBA" id="ARBA00023125"/>
    </source>
</evidence>
<gene>
    <name evidence="5" type="ORF">NMN56_007250</name>
</gene>
<organism evidence="5 6">
    <name type="scientific">Streptomyces iconiensis</name>
    <dbReference type="NCBI Taxonomy" id="1384038"/>
    <lineage>
        <taxon>Bacteria</taxon>
        <taxon>Bacillati</taxon>
        <taxon>Actinomycetota</taxon>
        <taxon>Actinomycetes</taxon>
        <taxon>Kitasatosporales</taxon>
        <taxon>Streptomycetaceae</taxon>
        <taxon>Streptomyces</taxon>
    </lineage>
</organism>
<dbReference type="EMBL" id="JANCPR020000006">
    <property type="protein sequence ID" value="MDJ1131757.1"/>
    <property type="molecule type" value="Genomic_DNA"/>
</dbReference>
<dbReference type="PANTHER" id="PTHR30461">
    <property type="entry name" value="DNA-INVERTASE FROM LAMBDOID PROPHAGE"/>
    <property type="match status" value="1"/>
</dbReference>
<keyword evidence="3" id="KW-0175">Coiled coil</keyword>
<protein>
    <submittedName>
        <fullName evidence="5">Recombinase family protein</fullName>
    </submittedName>
</protein>
<dbReference type="SMART" id="SM00857">
    <property type="entry name" value="Resolvase"/>
    <property type="match status" value="1"/>
</dbReference>
<dbReference type="InterPro" id="IPR011109">
    <property type="entry name" value="DNA_bind_recombinase_dom"/>
</dbReference>
<comment type="caution">
    <text evidence="5">The sequence shown here is derived from an EMBL/GenBank/DDBJ whole genome shotgun (WGS) entry which is preliminary data.</text>
</comment>
<dbReference type="InterPro" id="IPR038109">
    <property type="entry name" value="DNA_bind_recomb_sf"/>
</dbReference>
<keyword evidence="1" id="KW-0238">DNA-binding</keyword>
<accession>A0ABT6ZSB2</accession>
<name>A0ABT6ZSB2_9ACTN</name>
<dbReference type="InterPro" id="IPR006119">
    <property type="entry name" value="Resolv_N"/>
</dbReference>
<evidence type="ECO:0000259" key="4">
    <source>
        <dbReference type="SMART" id="SM00857"/>
    </source>
</evidence>
<proteinExistence type="predicted"/>
<dbReference type="CDD" id="cd00338">
    <property type="entry name" value="Ser_Recombinase"/>
    <property type="match status" value="1"/>
</dbReference>
<reference evidence="5 6" key="1">
    <citation type="submission" date="2023-05" db="EMBL/GenBank/DDBJ databases">
        <title>Streptantibioticus silvisoli sp. nov., acidotolerant actinomycetes 1 from pine litter.</title>
        <authorList>
            <person name="Swiecimska M."/>
            <person name="Golinska P."/>
            <person name="Sangal V."/>
            <person name="Wachnowicz B."/>
            <person name="Goodfellow M."/>
        </authorList>
    </citation>
    <scope>NUCLEOTIDE SEQUENCE [LARGE SCALE GENOMIC DNA]</scope>
    <source>
        <strain evidence="5 6">DSM 42109</strain>
    </source>
</reference>
<evidence type="ECO:0000256" key="3">
    <source>
        <dbReference type="SAM" id="Coils"/>
    </source>
</evidence>
<dbReference type="Gene3D" id="3.40.50.1390">
    <property type="entry name" value="Resolvase, N-terminal catalytic domain"/>
    <property type="match status" value="1"/>
</dbReference>
<keyword evidence="2" id="KW-0233">DNA recombination</keyword>
<dbReference type="Pfam" id="PF07508">
    <property type="entry name" value="Recombinase"/>
    <property type="match status" value="1"/>
</dbReference>
<dbReference type="SUPFAM" id="SSF53041">
    <property type="entry name" value="Resolvase-like"/>
    <property type="match status" value="1"/>
</dbReference>
<dbReference type="Gene3D" id="3.90.1750.20">
    <property type="entry name" value="Putative Large Serine Recombinase, Chain B, Domain 2"/>
    <property type="match status" value="1"/>
</dbReference>
<dbReference type="RefSeq" id="WP_274044523.1">
    <property type="nucleotide sequence ID" value="NZ_JANCPR020000006.1"/>
</dbReference>
<dbReference type="Proteomes" id="UP001214441">
    <property type="component" value="Unassembled WGS sequence"/>
</dbReference>
<evidence type="ECO:0000313" key="5">
    <source>
        <dbReference type="EMBL" id="MDJ1131757.1"/>
    </source>
</evidence>
<sequence length="576" mass="65362">MTTTQVPAAFSATTPSTRDPYIGYIRVSTWKEEKISPEIQRTAILDWARRNGAEITEWIEDLDTTGRNFKRKIMRAIEIVEKGKERGIAVWRYSRFGRNRAGNAINLARVESIGGQLVSATEPIDATTAIGRFQRGMILEFAAFESDRMGEAWAETHQHRRSVGLPATGRPRFGYIWHQRWDARTQKLQEEWYEPDEDDTGPVCAEAYRRYVDGMGFMKLCGWLNSSGYRTTRGTMWTTPTLTRYMDSGFAAGLLRLHEPSCTCNGRKTNGGCPNYLYVQGAHEEIIEWDLWQAYEQRRKEIKATPPRARNALYELTGLPRCAQCRGGTSMTTAISTQDGQPVNVNGWAYRCSQRAASGNTKCEGVWIPRHIVERKVREWLETEAAHGVDAAPATPQQTPALDERARARKARAKLQAEGEQYDAGLRRLAVDNAMTPEKYPEGVFEAARDELQKKRARVDEALSQLVEVEEAPHRADFDLLVVGMVEEWPTLLTAERNAMLKQLIRRVALVRLRDDEGVPIRGQAGVDVQIHPVWKPDPWAEVHICRGPFGTVAPGERELAELWARPDFWQQVPPR</sequence>
<dbReference type="InterPro" id="IPR036162">
    <property type="entry name" value="Resolvase-like_N_sf"/>
</dbReference>
<dbReference type="PANTHER" id="PTHR30461:SF2">
    <property type="entry name" value="SERINE RECOMBINASE PINE-RELATED"/>
    <property type="match status" value="1"/>
</dbReference>
<evidence type="ECO:0000313" key="6">
    <source>
        <dbReference type="Proteomes" id="UP001214441"/>
    </source>
</evidence>